<keyword evidence="3" id="KW-1185">Reference proteome</keyword>
<dbReference type="EMBL" id="JAWDJX010000193">
    <property type="protein sequence ID" value="KAK3045583.1"/>
    <property type="molecule type" value="Genomic_DNA"/>
</dbReference>
<proteinExistence type="predicted"/>
<reference evidence="2" key="1">
    <citation type="submission" date="2023-04" db="EMBL/GenBank/DDBJ databases">
        <title>Black Yeasts Isolated from many extreme environments.</title>
        <authorList>
            <person name="Coleine C."/>
            <person name="Stajich J.E."/>
            <person name="Selbmann L."/>
        </authorList>
    </citation>
    <scope>NUCLEOTIDE SEQUENCE</scope>
    <source>
        <strain evidence="2">CCFEE 5312</strain>
    </source>
</reference>
<name>A0AAJ0G6H6_9PEZI</name>
<dbReference type="Proteomes" id="UP001271007">
    <property type="component" value="Unassembled WGS sequence"/>
</dbReference>
<evidence type="ECO:0000313" key="3">
    <source>
        <dbReference type="Proteomes" id="UP001271007"/>
    </source>
</evidence>
<accession>A0AAJ0G6H6</accession>
<comment type="caution">
    <text evidence="2">The sequence shown here is derived from an EMBL/GenBank/DDBJ whole genome shotgun (WGS) entry which is preliminary data.</text>
</comment>
<feature type="region of interest" description="Disordered" evidence="1">
    <location>
        <begin position="1"/>
        <end position="27"/>
    </location>
</feature>
<gene>
    <name evidence="2" type="ORF">LTR09_012851</name>
</gene>
<dbReference type="AlphaFoldDB" id="A0AAJ0G6H6"/>
<evidence type="ECO:0000256" key="1">
    <source>
        <dbReference type="SAM" id="MobiDB-lite"/>
    </source>
</evidence>
<evidence type="ECO:0000313" key="2">
    <source>
        <dbReference type="EMBL" id="KAK3045583.1"/>
    </source>
</evidence>
<protein>
    <submittedName>
        <fullName evidence="2">Uncharacterized protein</fullName>
    </submittedName>
</protein>
<sequence>MGLGNTADIGSDPLRLQRKLSSDTSHRITTPTSQAFETLIELIDQREGARISAISAAALPVIENFRKGNQSAAKLQLESADEDAILGLSRLSTDFETLLGASEEE</sequence>
<organism evidence="2 3">
    <name type="scientific">Extremus antarcticus</name>
    <dbReference type="NCBI Taxonomy" id="702011"/>
    <lineage>
        <taxon>Eukaryota</taxon>
        <taxon>Fungi</taxon>
        <taxon>Dikarya</taxon>
        <taxon>Ascomycota</taxon>
        <taxon>Pezizomycotina</taxon>
        <taxon>Dothideomycetes</taxon>
        <taxon>Dothideomycetidae</taxon>
        <taxon>Mycosphaerellales</taxon>
        <taxon>Extremaceae</taxon>
        <taxon>Extremus</taxon>
    </lineage>
</organism>